<dbReference type="Proteomes" id="UP000298588">
    <property type="component" value="Chromosome"/>
</dbReference>
<evidence type="ECO:0000313" key="2">
    <source>
        <dbReference type="EMBL" id="QCK87327.1"/>
    </source>
</evidence>
<dbReference type="InterPro" id="IPR018750">
    <property type="entry name" value="DUF2306_membrane"/>
</dbReference>
<evidence type="ECO:0000313" key="3">
    <source>
        <dbReference type="Proteomes" id="UP000298588"/>
    </source>
</evidence>
<dbReference type="AlphaFoldDB" id="A0A4D7QQZ9"/>
<feature type="transmembrane region" description="Helical" evidence="1">
    <location>
        <begin position="102"/>
        <end position="125"/>
    </location>
</feature>
<dbReference type="EMBL" id="CP039865">
    <property type="protein sequence ID" value="QCK87327.1"/>
    <property type="molecule type" value="Genomic_DNA"/>
</dbReference>
<dbReference type="Pfam" id="PF10067">
    <property type="entry name" value="DUF2306"/>
    <property type="match status" value="1"/>
</dbReference>
<gene>
    <name evidence="2" type="ORF">E8L99_16960</name>
</gene>
<dbReference type="KEGG" id="paqt:E8L99_16960"/>
<keyword evidence="1" id="KW-0472">Membrane</keyword>
<name>A0A4D7QQZ9_9HYPH</name>
<reference evidence="2 3" key="1">
    <citation type="submission" date="2019-04" db="EMBL/GenBank/DDBJ databases">
        <title>Phreatobacter aquaticus sp. nov.</title>
        <authorList>
            <person name="Choi A."/>
            <person name="Baek K."/>
        </authorList>
    </citation>
    <scope>NUCLEOTIDE SEQUENCE [LARGE SCALE GENOMIC DNA]</scope>
    <source>
        <strain evidence="2 3">NMCR1094</strain>
    </source>
</reference>
<evidence type="ECO:0000256" key="1">
    <source>
        <dbReference type="SAM" id="Phobius"/>
    </source>
</evidence>
<keyword evidence="3" id="KW-1185">Reference proteome</keyword>
<dbReference type="RefSeq" id="WP_137100656.1">
    <property type="nucleotide sequence ID" value="NZ_CP039865.1"/>
</dbReference>
<feature type="transmembrane region" description="Helical" evidence="1">
    <location>
        <begin position="73"/>
        <end position="90"/>
    </location>
</feature>
<accession>A0A4D7QQZ9</accession>
<feature type="transmembrane region" description="Helical" evidence="1">
    <location>
        <begin position="44"/>
        <end position="61"/>
    </location>
</feature>
<feature type="transmembrane region" description="Helical" evidence="1">
    <location>
        <begin position="12"/>
        <end position="32"/>
    </location>
</feature>
<dbReference type="OrthoDB" id="9815686at2"/>
<keyword evidence="1" id="KW-1133">Transmembrane helix</keyword>
<organism evidence="2 3">
    <name type="scientific">Phreatobacter aquaticus</name>
    <dbReference type="NCBI Taxonomy" id="2570229"/>
    <lineage>
        <taxon>Bacteria</taxon>
        <taxon>Pseudomonadati</taxon>
        <taxon>Pseudomonadota</taxon>
        <taxon>Alphaproteobacteria</taxon>
        <taxon>Hyphomicrobiales</taxon>
        <taxon>Phreatobacteraceae</taxon>
        <taxon>Phreatobacter</taxon>
    </lineage>
</organism>
<proteinExistence type="predicted"/>
<keyword evidence="1" id="KW-0812">Transmembrane</keyword>
<sequence length="130" mass="14185">MTLAPLLNAPLAVQIHALAALSLVPLTALQFYRRKSGLYHRVIGWAWVVLMAITAVSSFWLHGIRVIGPFSPIHVLSIITLVILVLGIRARRQNRISAHRKHMIGVALGWAAAGAFTLLPGRLMLQVVTG</sequence>
<protein>
    <submittedName>
        <fullName evidence="2">DUF2306 domain-containing protein</fullName>
    </submittedName>
</protein>